<dbReference type="Proteomes" id="UP001271007">
    <property type="component" value="Unassembled WGS sequence"/>
</dbReference>
<evidence type="ECO:0000256" key="5">
    <source>
        <dbReference type="ARBA" id="ARBA00022842"/>
    </source>
</evidence>
<evidence type="ECO:0000256" key="7">
    <source>
        <dbReference type="ARBA" id="ARBA00023239"/>
    </source>
</evidence>
<evidence type="ECO:0000256" key="4">
    <source>
        <dbReference type="ARBA" id="ARBA00022793"/>
    </source>
</evidence>
<gene>
    <name evidence="8" type="ORF">LTR09_011158</name>
</gene>
<comment type="cofactor">
    <cofactor evidence="1">
        <name>thiamine diphosphate</name>
        <dbReference type="ChEBI" id="CHEBI:58937"/>
    </cofactor>
</comment>
<evidence type="ECO:0000313" key="9">
    <source>
        <dbReference type="Proteomes" id="UP001271007"/>
    </source>
</evidence>
<dbReference type="PANTHER" id="PTHR43452:SF30">
    <property type="entry name" value="PYRUVATE DECARBOXYLASE ISOZYME 1-RELATED"/>
    <property type="match status" value="1"/>
</dbReference>
<dbReference type="Gene3D" id="3.40.50.970">
    <property type="match status" value="1"/>
</dbReference>
<dbReference type="SUPFAM" id="SSF52518">
    <property type="entry name" value="Thiamin diphosphate-binding fold (THDP-binding)"/>
    <property type="match status" value="1"/>
</dbReference>
<evidence type="ECO:0008006" key="10">
    <source>
        <dbReference type="Google" id="ProtNLM"/>
    </source>
</evidence>
<dbReference type="EMBL" id="JAWDJX010000062">
    <property type="protein sequence ID" value="KAK3047411.1"/>
    <property type="molecule type" value="Genomic_DNA"/>
</dbReference>
<keyword evidence="4" id="KW-0210">Decarboxylase</keyword>
<dbReference type="InterPro" id="IPR029061">
    <property type="entry name" value="THDP-binding"/>
</dbReference>
<keyword evidence="9" id="KW-1185">Reference proteome</keyword>
<dbReference type="GO" id="GO:0005634">
    <property type="term" value="C:nucleus"/>
    <property type="evidence" value="ECO:0007669"/>
    <property type="project" value="TreeGrafter"/>
</dbReference>
<accession>A0AAJ0G7T3</accession>
<evidence type="ECO:0000256" key="1">
    <source>
        <dbReference type="ARBA" id="ARBA00001964"/>
    </source>
</evidence>
<keyword evidence="3" id="KW-0479">Metal-binding</keyword>
<dbReference type="InterPro" id="IPR012110">
    <property type="entry name" value="PDC/IPDC-like"/>
</dbReference>
<comment type="similarity">
    <text evidence="2">Belongs to the TPP enzyme family.</text>
</comment>
<dbReference type="GO" id="GO:0005829">
    <property type="term" value="C:cytosol"/>
    <property type="evidence" value="ECO:0007669"/>
    <property type="project" value="TreeGrafter"/>
</dbReference>
<comment type="caution">
    <text evidence="8">The sequence shown here is derived from an EMBL/GenBank/DDBJ whole genome shotgun (WGS) entry which is preliminary data.</text>
</comment>
<dbReference type="GO" id="GO:0046872">
    <property type="term" value="F:metal ion binding"/>
    <property type="evidence" value="ECO:0007669"/>
    <property type="project" value="UniProtKB-KW"/>
</dbReference>
<keyword evidence="6" id="KW-0786">Thiamine pyrophosphate</keyword>
<evidence type="ECO:0000313" key="8">
    <source>
        <dbReference type="EMBL" id="KAK3047411.1"/>
    </source>
</evidence>
<dbReference type="PANTHER" id="PTHR43452">
    <property type="entry name" value="PYRUVATE DECARBOXYLASE"/>
    <property type="match status" value="1"/>
</dbReference>
<dbReference type="AlphaFoldDB" id="A0AAJ0G7T3"/>
<organism evidence="8 9">
    <name type="scientific">Extremus antarcticus</name>
    <dbReference type="NCBI Taxonomy" id="702011"/>
    <lineage>
        <taxon>Eukaryota</taxon>
        <taxon>Fungi</taxon>
        <taxon>Dikarya</taxon>
        <taxon>Ascomycota</taxon>
        <taxon>Pezizomycotina</taxon>
        <taxon>Dothideomycetes</taxon>
        <taxon>Dothideomycetidae</taxon>
        <taxon>Mycosphaerellales</taxon>
        <taxon>Extremaceae</taxon>
        <taxon>Extremus</taxon>
    </lineage>
</organism>
<sequence>MLIILNNDGYTVERLIHGKDASYNKVGEWDYSLLSKTFGLAFPPEYWGPVDTCEKLEEVFADEEFNNGKMLRTLELKLGYLDAPANTLALGPAIDDFNKKKSGQ</sequence>
<keyword evidence="5" id="KW-0460">Magnesium</keyword>
<proteinExistence type="inferred from homology"/>
<keyword evidence="7" id="KW-0456">Lyase</keyword>
<protein>
    <recommendedName>
        <fullName evidence="10">Pyruvate decarboxylase</fullName>
    </recommendedName>
</protein>
<evidence type="ECO:0000256" key="3">
    <source>
        <dbReference type="ARBA" id="ARBA00022723"/>
    </source>
</evidence>
<evidence type="ECO:0000256" key="6">
    <source>
        <dbReference type="ARBA" id="ARBA00023052"/>
    </source>
</evidence>
<evidence type="ECO:0000256" key="2">
    <source>
        <dbReference type="ARBA" id="ARBA00007812"/>
    </source>
</evidence>
<name>A0AAJ0G7T3_9PEZI</name>
<dbReference type="GO" id="GO:0000949">
    <property type="term" value="P:aromatic amino acid family catabolic process to alcohol via Ehrlich pathway"/>
    <property type="evidence" value="ECO:0007669"/>
    <property type="project" value="TreeGrafter"/>
</dbReference>
<reference evidence="8" key="1">
    <citation type="submission" date="2023-04" db="EMBL/GenBank/DDBJ databases">
        <title>Black Yeasts Isolated from many extreme environments.</title>
        <authorList>
            <person name="Coleine C."/>
            <person name="Stajich J.E."/>
            <person name="Selbmann L."/>
        </authorList>
    </citation>
    <scope>NUCLEOTIDE SEQUENCE</scope>
    <source>
        <strain evidence="8">CCFEE 5312</strain>
    </source>
</reference>
<dbReference type="GO" id="GO:0004737">
    <property type="term" value="F:pyruvate decarboxylase activity"/>
    <property type="evidence" value="ECO:0007669"/>
    <property type="project" value="TreeGrafter"/>
</dbReference>